<dbReference type="OrthoDB" id="3823086at2759"/>
<gene>
    <name evidence="2" type="ORF">CEP54_004286</name>
</gene>
<dbReference type="EMBL" id="NKCI01000029">
    <property type="protein sequence ID" value="RSL65417.1"/>
    <property type="molecule type" value="Genomic_DNA"/>
</dbReference>
<accession>A0A428QJD8</accession>
<dbReference type="AlphaFoldDB" id="A0A428QJD8"/>
<feature type="region of interest" description="Disordered" evidence="1">
    <location>
        <begin position="85"/>
        <end position="116"/>
    </location>
</feature>
<sequence length="532" mass="59270">MARLSQINEYRYIHVDPARLPALVHIGGSRDEPSRFQFLCPYGDCSIQESTDMKLKSHMRKCSQATSETLHDDEWKPVADQIKESATDAHDKPAPDDDGQPSPGTHQKRPTATGVTVVEPLAGKKWTKKKKKRRRRANRALDLASQPQVAAVDMHSDHAAVYITYAFQNPTDFERQTLMSIPVVGNVPNLPMSRTFGLGTAASSTVDTPQQTSSGSDSGGYYYREDLTLIDLTPTGTDPLMSDETPSDKTLLRLYGQLSNKDLHAIYPKVWSKNGLWKKGYRHLENKRPKHDKTIQEKEGLKWCILFEKVFQCSVVTAMPGWTRIVLGIVRSSSNPLNYGLDGMRQRATVAARAWMKLYPQPSLLVVNARSKVSSRLSLADASFAESLRLLEAVNQIPGTIVQLLIVGIDGFTTDVQNLLWLKNQFPGLNIKLIFVVPDFFPEVESTFPKLDNGIRYGQFHLDDVVTVVQRSGTQGGSASKHLAELLDHINQSKAHNVAGDMFLHWTKQRAHFRVCPDSLTDSGVGVPLGEQ</sequence>
<feature type="compositionally biased region" description="Basic and acidic residues" evidence="1">
    <location>
        <begin position="85"/>
        <end position="95"/>
    </location>
</feature>
<reference evidence="2 3" key="1">
    <citation type="submission" date="2017-06" db="EMBL/GenBank/DDBJ databases">
        <title>Comparative genomic analysis of Ambrosia Fusariam Clade fungi.</title>
        <authorList>
            <person name="Stajich J.E."/>
            <person name="Carrillo J."/>
            <person name="Kijimoto T."/>
            <person name="Eskalen A."/>
            <person name="O'Donnell K."/>
            <person name="Kasson M."/>
        </authorList>
    </citation>
    <scope>NUCLEOTIDE SEQUENCE [LARGE SCALE GENOMIC DNA]</scope>
    <source>
        <strain evidence="2 3">NRRL62584</strain>
    </source>
</reference>
<name>A0A428QJD8_9HYPO</name>
<comment type="caution">
    <text evidence="2">The sequence shown here is derived from an EMBL/GenBank/DDBJ whole genome shotgun (WGS) entry which is preliminary data.</text>
</comment>
<evidence type="ECO:0000256" key="1">
    <source>
        <dbReference type="SAM" id="MobiDB-lite"/>
    </source>
</evidence>
<evidence type="ECO:0000313" key="3">
    <source>
        <dbReference type="Proteomes" id="UP000288168"/>
    </source>
</evidence>
<dbReference type="Proteomes" id="UP000288168">
    <property type="component" value="Unassembled WGS sequence"/>
</dbReference>
<keyword evidence="3" id="KW-1185">Reference proteome</keyword>
<proteinExistence type="predicted"/>
<protein>
    <submittedName>
        <fullName evidence="2">Uncharacterized protein</fullName>
    </submittedName>
</protein>
<evidence type="ECO:0000313" key="2">
    <source>
        <dbReference type="EMBL" id="RSL65417.1"/>
    </source>
</evidence>
<organism evidence="2 3">
    <name type="scientific">Fusarium duplospermum</name>
    <dbReference type="NCBI Taxonomy" id="1325734"/>
    <lineage>
        <taxon>Eukaryota</taxon>
        <taxon>Fungi</taxon>
        <taxon>Dikarya</taxon>
        <taxon>Ascomycota</taxon>
        <taxon>Pezizomycotina</taxon>
        <taxon>Sordariomycetes</taxon>
        <taxon>Hypocreomycetidae</taxon>
        <taxon>Hypocreales</taxon>
        <taxon>Nectriaceae</taxon>
        <taxon>Fusarium</taxon>
        <taxon>Fusarium solani species complex</taxon>
    </lineage>
</organism>